<keyword evidence="3" id="KW-1185">Reference proteome</keyword>
<proteinExistence type="predicted"/>
<keyword evidence="1" id="KW-0732">Signal</keyword>
<feature type="chain" id="PRO_5047000148" description="C1q domain-containing protein" evidence="1">
    <location>
        <begin position="19"/>
        <end position="385"/>
    </location>
</feature>
<evidence type="ECO:0008006" key="4">
    <source>
        <dbReference type="Google" id="ProtNLM"/>
    </source>
</evidence>
<dbReference type="EMBL" id="CP150845">
    <property type="protein sequence ID" value="WYZ19927.1"/>
    <property type="molecule type" value="Genomic_DNA"/>
</dbReference>
<evidence type="ECO:0000313" key="2">
    <source>
        <dbReference type="EMBL" id="WYZ19927.1"/>
    </source>
</evidence>
<name>A0ABZ2UFM0_9FLAO</name>
<feature type="signal peptide" evidence="1">
    <location>
        <begin position="1"/>
        <end position="18"/>
    </location>
</feature>
<dbReference type="RefSeq" id="WP_406844353.1">
    <property type="nucleotide sequence ID" value="NZ_CP150845.1"/>
</dbReference>
<evidence type="ECO:0000313" key="3">
    <source>
        <dbReference type="Proteomes" id="UP001623852"/>
    </source>
</evidence>
<organism evidence="2 3">
    <name type="scientific">Flavobacterium soyae</name>
    <dbReference type="NCBI Taxonomy" id="2903098"/>
    <lineage>
        <taxon>Bacteria</taxon>
        <taxon>Pseudomonadati</taxon>
        <taxon>Bacteroidota</taxon>
        <taxon>Flavobacteriia</taxon>
        <taxon>Flavobacteriales</taxon>
        <taxon>Flavobacteriaceae</taxon>
        <taxon>Flavobacterium</taxon>
    </lineage>
</organism>
<evidence type="ECO:0000256" key="1">
    <source>
        <dbReference type="SAM" id="SignalP"/>
    </source>
</evidence>
<gene>
    <name evidence="2" type="ORF">AABD74_00350</name>
</gene>
<dbReference type="Proteomes" id="UP001623852">
    <property type="component" value="Chromosome"/>
</dbReference>
<dbReference type="InterPro" id="IPR008983">
    <property type="entry name" value="Tumour_necrosis_fac-like_dom"/>
</dbReference>
<protein>
    <recommendedName>
        <fullName evidence="4">C1q domain-containing protein</fullName>
    </recommendedName>
</protein>
<reference evidence="2 3" key="1">
    <citation type="submission" date="2024-03" db="EMBL/GenBank/DDBJ databases">
        <title>Flavobacterium soyae.</title>
        <authorList>
            <person name="Zheng W."/>
        </authorList>
    </citation>
    <scope>NUCLEOTIDE SEQUENCE [LARGE SCALE GENOMIC DNA]</scope>
    <source>
        <strain evidence="2 3">55</strain>
    </source>
</reference>
<accession>A0ABZ2UFM0</accession>
<dbReference type="Gene3D" id="2.60.120.40">
    <property type="match status" value="1"/>
</dbReference>
<sequence>MKKIVCMLLLAQSSFMMAQTETFITTNGKKVEINPNSLNTADNGLSASNGKVQLGGTLNKPTQIVTTSSNTLTIQGLQTGAGTDNVLVADANGVLKWVTRSSFLGDNLGNHTAAQNLNMSNKNITNISNAYIKNEAQILDRTPENTNYFSLYKSNGIFGIYSSNKGGNPLEIDEATGKNTVSSLRITKGTDNIAPVAGAIATSADNNGNVKWVAPSEVTPVGTAFFKYTLQSDASFAGNNGKVKFDNKIVDKSNLKASIVDNSGTYSIFVVPKTGFYSITAAVYQFFASTGTISTPVTMRGSVYINNETTGTKIGTVDLYALSVSPYYWTPGLLTSIEKLNAGDKISVSFSNNFASQSGITAGTNVAGDGGHPSVTYFSGYFISE</sequence>